<dbReference type="PROSITE" id="PS00028">
    <property type="entry name" value="ZINC_FINGER_C2H2_1"/>
    <property type="match status" value="2"/>
</dbReference>
<dbReference type="GO" id="GO:0000978">
    <property type="term" value="F:RNA polymerase II cis-regulatory region sequence-specific DNA binding"/>
    <property type="evidence" value="ECO:0007669"/>
    <property type="project" value="InterPro"/>
</dbReference>
<dbReference type="STRING" id="303698.A0A1V6T0M4"/>
<evidence type="ECO:0000256" key="5">
    <source>
        <dbReference type="ARBA" id="ARBA00022833"/>
    </source>
</evidence>
<keyword evidence="4 7" id="KW-0863">Zinc-finger</keyword>
<dbReference type="InterPro" id="IPR051059">
    <property type="entry name" value="VerF-like"/>
</dbReference>
<keyword evidence="5" id="KW-0862">Zinc</keyword>
<dbReference type="InterPro" id="IPR007219">
    <property type="entry name" value="XnlR_reg_dom"/>
</dbReference>
<comment type="caution">
    <text evidence="9">The sequence shown here is derived from an EMBL/GenBank/DDBJ whole genome shotgun (WGS) entry which is preliminary data.</text>
</comment>
<dbReference type="GO" id="GO:0006351">
    <property type="term" value="P:DNA-templated transcription"/>
    <property type="evidence" value="ECO:0007669"/>
    <property type="project" value="InterPro"/>
</dbReference>
<feature type="domain" description="C2H2-type" evidence="8">
    <location>
        <begin position="40"/>
        <end position="62"/>
    </location>
</feature>
<dbReference type="Pfam" id="PF00096">
    <property type="entry name" value="zf-C2H2"/>
    <property type="match status" value="2"/>
</dbReference>
<evidence type="ECO:0000256" key="7">
    <source>
        <dbReference type="PROSITE-ProRule" id="PRU00042"/>
    </source>
</evidence>
<dbReference type="GO" id="GO:0008270">
    <property type="term" value="F:zinc ion binding"/>
    <property type="evidence" value="ECO:0007669"/>
    <property type="project" value="UniProtKB-KW"/>
</dbReference>
<evidence type="ECO:0000313" key="9">
    <source>
        <dbReference type="EMBL" id="OQE19509.1"/>
    </source>
</evidence>
<name>A0A1V6T0M4_9EURO</name>
<gene>
    <name evidence="9" type="ORF">PENSTE_c015G08280</name>
</gene>
<evidence type="ECO:0000256" key="6">
    <source>
        <dbReference type="ARBA" id="ARBA00023242"/>
    </source>
</evidence>
<keyword evidence="6" id="KW-0539">Nucleus</keyword>
<dbReference type="PROSITE" id="PS50157">
    <property type="entry name" value="ZINC_FINGER_C2H2_2"/>
    <property type="match status" value="2"/>
</dbReference>
<organism evidence="9 10">
    <name type="scientific">Penicillium steckii</name>
    <dbReference type="NCBI Taxonomy" id="303698"/>
    <lineage>
        <taxon>Eukaryota</taxon>
        <taxon>Fungi</taxon>
        <taxon>Dikarya</taxon>
        <taxon>Ascomycota</taxon>
        <taxon>Pezizomycotina</taxon>
        <taxon>Eurotiomycetes</taxon>
        <taxon>Eurotiomycetidae</taxon>
        <taxon>Eurotiales</taxon>
        <taxon>Aspergillaceae</taxon>
        <taxon>Penicillium</taxon>
    </lineage>
</organism>
<evidence type="ECO:0000313" key="10">
    <source>
        <dbReference type="Proteomes" id="UP000191285"/>
    </source>
</evidence>
<dbReference type="SMART" id="SM00355">
    <property type="entry name" value="ZnF_C2H2"/>
    <property type="match status" value="2"/>
</dbReference>
<evidence type="ECO:0000256" key="1">
    <source>
        <dbReference type="ARBA" id="ARBA00004123"/>
    </source>
</evidence>
<dbReference type="AlphaFoldDB" id="A0A1V6T0M4"/>
<evidence type="ECO:0000256" key="2">
    <source>
        <dbReference type="ARBA" id="ARBA00022723"/>
    </source>
</evidence>
<keyword evidence="3" id="KW-0677">Repeat</keyword>
<dbReference type="InterPro" id="IPR036236">
    <property type="entry name" value="Znf_C2H2_sf"/>
</dbReference>
<evidence type="ECO:0000256" key="4">
    <source>
        <dbReference type="ARBA" id="ARBA00022771"/>
    </source>
</evidence>
<sequence>MPKTRARARRQRICPWCFLSFSKEEHLSRHIRSHTKEKPFNCSVCGNSFTRHDSLLRHMRAHDIADKESRTSGSAIYPLETFADIDQGAASLASLETHIDESSHVRGCEEITTNILAPGRYQHDSASHSEGILPPGAVSNELFNHNVDGLLEFDTNVQPPVWLADEHFDLDAFNSSIMENTLGLFSPAYTVNESSIDTTLQIPVDTSCNYREDRVRQHWFNYIGTHSNGQATPETTAEHTELDEKYRQNLFQRLQQRVPTEPLPSTNFLNICVQLFFTRFHPIFPIVHAPTFRPSTKSSLLLLSICSIGSLFVGSNYAVTQGSIIFERLNKAILSSWEKCVLSEKSEALAMTQAALIGQTFAMLSGKPKDVLTLQLFHGTVTTWARLYKMFDGSRATDRLSTILETHKTEDAWRAWIQIEERNRVAAGLYILDTEISELVLTQPLLRNESRSLPRTANHDVWMAPNSTQWKNIMNRRPSTSLFETSSLRLNGTNQNKIDSDGFQCYVELEMIGSHIMEQKLTRPACTSQLESLERFEPQLIQFFEQIIRAKSEGTGFEPFCLEVLWHSVFISLLVDISRLELALGKEGREESIHHRNYLHTWSSSREAQRCALHGVLILRKLQATPVGLEPAIHVPRALYRAATVLYVYSELGRDGDTADMSTGIDMNFPEISLLKLNGEALLFEANGYRKSKPKASESSTLCGLVDLLHRIGHWGLSRKFAELFNILLEQSS</sequence>
<protein>
    <recommendedName>
        <fullName evidence="8">C2H2-type domain-containing protein</fullName>
    </recommendedName>
</protein>
<reference evidence="10" key="1">
    <citation type="journal article" date="2017" name="Nat. Microbiol.">
        <title>Global analysis of biosynthetic gene clusters reveals vast potential of secondary metabolite production in Penicillium species.</title>
        <authorList>
            <person name="Nielsen J.C."/>
            <person name="Grijseels S."/>
            <person name="Prigent S."/>
            <person name="Ji B."/>
            <person name="Dainat J."/>
            <person name="Nielsen K.F."/>
            <person name="Frisvad J.C."/>
            <person name="Workman M."/>
            <person name="Nielsen J."/>
        </authorList>
    </citation>
    <scope>NUCLEOTIDE SEQUENCE [LARGE SCALE GENOMIC DNA]</scope>
    <source>
        <strain evidence="10">IBT 24891</strain>
    </source>
</reference>
<dbReference type="PANTHER" id="PTHR40626:SF11">
    <property type="entry name" value="ZINC FINGER PROTEIN YPR022C"/>
    <property type="match status" value="1"/>
</dbReference>
<dbReference type="PANTHER" id="PTHR40626">
    <property type="entry name" value="MIP31509P"/>
    <property type="match status" value="1"/>
</dbReference>
<dbReference type="GO" id="GO:0000981">
    <property type="term" value="F:DNA-binding transcription factor activity, RNA polymerase II-specific"/>
    <property type="evidence" value="ECO:0007669"/>
    <property type="project" value="InterPro"/>
</dbReference>
<feature type="domain" description="C2H2-type" evidence="8">
    <location>
        <begin position="12"/>
        <end position="39"/>
    </location>
</feature>
<dbReference type="CDD" id="cd12148">
    <property type="entry name" value="fungal_TF_MHR"/>
    <property type="match status" value="1"/>
</dbReference>
<dbReference type="InterPro" id="IPR013087">
    <property type="entry name" value="Znf_C2H2_type"/>
</dbReference>
<dbReference type="FunFam" id="3.30.160.60:FF:001527">
    <property type="entry name" value="Zinc finger protein"/>
    <property type="match status" value="1"/>
</dbReference>
<dbReference type="EMBL" id="MLKD01000015">
    <property type="protein sequence ID" value="OQE19509.1"/>
    <property type="molecule type" value="Genomic_DNA"/>
</dbReference>
<dbReference type="Gene3D" id="3.30.160.60">
    <property type="entry name" value="Classic Zinc Finger"/>
    <property type="match status" value="2"/>
</dbReference>
<proteinExistence type="predicted"/>
<dbReference type="OrthoDB" id="10018191at2759"/>
<dbReference type="GO" id="GO:0000785">
    <property type="term" value="C:chromatin"/>
    <property type="evidence" value="ECO:0007669"/>
    <property type="project" value="TreeGrafter"/>
</dbReference>
<keyword evidence="2" id="KW-0479">Metal-binding</keyword>
<comment type="subcellular location">
    <subcellularLocation>
        <location evidence="1">Nucleus</location>
    </subcellularLocation>
</comment>
<keyword evidence="10" id="KW-1185">Reference proteome</keyword>
<dbReference type="GO" id="GO:0005634">
    <property type="term" value="C:nucleus"/>
    <property type="evidence" value="ECO:0007669"/>
    <property type="project" value="UniProtKB-SubCell"/>
</dbReference>
<evidence type="ECO:0000256" key="3">
    <source>
        <dbReference type="ARBA" id="ARBA00022737"/>
    </source>
</evidence>
<accession>A0A1V6T0M4</accession>
<dbReference type="SUPFAM" id="SSF57667">
    <property type="entry name" value="beta-beta-alpha zinc fingers"/>
    <property type="match status" value="1"/>
</dbReference>
<dbReference type="Pfam" id="PF04082">
    <property type="entry name" value="Fungal_trans"/>
    <property type="match status" value="1"/>
</dbReference>
<dbReference type="Proteomes" id="UP000191285">
    <property type="component" value="Unassembled WGS sequence"/>
</dbReference>
<evidence type="ECO:0000259" key="8">
    <source>
        <dbReference type="PROSITE" id="PS50157"/>
    </source>
</evidence>